<dbReference type="InterPro" id="IPR050953">
    <property type="entry name" value="N4_N6_ade-DNA_methylase"/>
</dbReference>
<dbReference type="PRINTS" id="PR00507">
    <property type="entry name" value="N12N6MTFRASE"/>
</dbReference>
<evidence type="ECO:0000256" key="1">
    <source>
        <dbReference type="ARBA" id="ARBA00011900"/>
    </source>
</evidence>
<proteinExistence type="predicted"/>
<feature type="domain" description="Type II methyltransferase M.TaqI-like" evidence="6">
    <location>
        <begin position="151"/>
        <end position="302"/>
    </location>
</feature>
<dbReference type="Proteomes" id="UP000186373">
    <property type="component" value="Unassembled WGS sequence"/>
</dbReference>
<reference evidence="8" key="1">
    <citation type="submission" date="2017-01" db="EMBL/GenBank/DDBJ databases">
        <authorList>
            <person name="Varghese N."/>
            <person name="Submissions S."/>
        </authorList>
    </citation>
    <scope>NUCLEOTIDE SEQUENCE [LARGE SCALE GENOMIC DNA]</scope>
    <source>
        <strain evidence="8">DSM 17126</strain>
    </source>
</reference>
<comment type="catalytic activity">
    <reaction evidence="5">
        <text>a 2'-deoxyadenosine in DNA + S-adenosyl-L-methionine = an N(6)-methyl-2'-deoxyadenosine in DNA + S-adenosyl-L-homocysteine + H(+)</text>
        <dbReference type="Rhea" id="RHEA:15197"/>
        <dbReference type="Rhea" id="RHEA-COMP:12418"/>
        <dbReference type="Rhea" id="RHEA-COMP:12419"/>
        <dbReference type="ChEBI" id="CHEBI:15378"/>
        <dbReference type="ChEBI" id="CHEBI:57856"/>
        <dbReference type="ChEBI" id="CHEBI:59789"/>
        <dbReference type="ChEBI" id="CHEBI:90615"/>
        <dbReference type="ChEBI" id="CHEBI:90616"/>
        <dbReference type="EC" id="2.1.1.72"/>
    </reaction>
</comment>
<dbReference type="InterPro" id="IPR029063">
    <property type="entry name" value="SAM-dependent_MTases_sf"/>
</dbReference>
<gene>
    <name evidence="7" type="ORF">SAMN05421639_101944</name>
</gene>
<dbReference type="OrthoDB" id="32195at2"/>
<keyword evidence="4" id="KW-0949">S-adenosyl-L-methionine</keyword>
<dbReference type="AlphaFoldDB" id="A0A1N7I0E0"/>
<evidence type="ECO:0000256" key="3">
    <source>
        <dbReference type="ARBA" id="ARBA00022679"/>
    </source>
</evidence>
<dbReference type="EMBL" id="FTNY01000001">
    <property type="protein sequence ID" value="SIS30514.1"/>
    <property type="molecule type" value="Genomic_DNA"/>
</dbReference>
<evidence type="ECO:0000313" key="8">
    <source>
        <dbReference type="Proteomes" id="UP000186373"/>
    </source>
</evidence>
<evidence type="ECO:0000313" key="7">
    <source>
        <dbReference type="EMBL" id="SIS30514.1"/>
    </source>
</evidence>
<name>A0A1N7I0E0_9FLAO</name>
<sequence length="632" mass="74057">MDRRVINFLKKYTYKEANINKILVSAFLHTNNITLLKNRHISSLILHDNSSDDYNHFVKFITFYESPITIEELLNVFEFVISPEDKEVNGSVYTPVYIRDFIVDQCFEKYPKKIIEAKFGDISCGCGGFFLTIANKLFTKYNLSFKHIYENNIFGIDIQNYSIERTKILLSLNAIIQGEDDNFNFNLFIGNSLDFEWNQVRKIKKNKGLDIIVGNPPYVGSSKIDLESKILLKKWSVSNSGKADLYIPFFQIGIENLAPNGVLGYITVNNFQRSLNGRSLRSYFADNELSLEIIDFKAQQVFKNRSTYTCICFVSNSISKVIKYAYCDFNKLIELKQNDFLNIPYESLNIKDGWHLVDDSIKEVINIIESTGKKLGNIFDIKNGFATLKNDIYVFTPIREDSKYYYFKRKNLDYKIEKPICIDTIKPNTLNNQDEIVKKIEKLIFPYLFVNNKDLFGTIKRSVEIIEELSFKKKYPFAYSYLSEFKKILADRDMRGENNWYSFGRSQALNIYGNKLFLPYITDKPCFVYSDNKELLFYNGYAIISENEFELRVLQKILMSGIFWFYIKNTSKPYSGGYYSVAKNYIKNFGICLLNNEEKRFLYENKDNNIIHDFLINKYGLKKYNIPKLEEF</sequence>
<organism evidence="7 8">
    <name type="scientific">Chryseobacterium shigense</name>
    <dbReference type="NCBI Taxonomy" id="297244"/>
    <lineage>
        <taxon>Bacteria</taxon>
        <taxon>Pseudomonadati</taxon>
        <taxon>Bacteroidota</taxon>
        <taxon>Flavobacteriia</taxon>
        <taxon>Flavobacteriales</taxon>
        <taxon>Weeksellaceae</taxon>
        <taxon>Chryseobacterium group</taxon>
        <taxon>Chryseobacterium</taxon>
    </lineage>
</organism>
<dbReference type="Gene3D" id="3.40.50.150">
    <property type="entry name" value="Vaccinia Virus protein VP39"/>
    <property type="match status" value="1"/>
</dbReference>
<protein>
    <recommendedName>
        <fullName evidence="1">site-specific DNA-methyltransferase (adenine-specific)</fullName>
        <ecNumber evidence="1">2.1.1.72</ecNumber>
    </recommendedName>
</protein>
<dbReference type="GO" id="GO:0006304">
    <property type="term" value="P:DNA modification"/>
    <property type="evidence" value="ECO:0007669"/>
    <property type="project" value="InterPro"/>
</dbReference>
<dbReference type="InterPro" id="IPR011639">
    <property type="entry name" value="MethylTrfase_TaqI-like_dom"/>
</dbReference>
<evidence type="ECO:0000256" key="2">
    <source>
        <dbReference type="ARBA" id="ARBA00022603"/>
    </source>
</evidence>
<keyword evidence="3" id="KW-0808">Transferase</keyword>
<dbReference type="EC" id="2.1.1.72" evidence="1"/>
<evidence type="ECO:0000259" key="6">
    <source>
        <dbReference type="Pfam" id="PF07669"/>
    </source>
</evidence>
<dbReference type="GO" id="GO:0032259">
    <property type="term" value="P:methylation"/>
    <property type="evidence" value="ECO:0007669"/>
    <property type="project" value="UniProtKB-KW"/>
</dbReference>
<dbReference type="RefSeq" id="WP_076505078.1">
    <property type="nucleotide sequence ID" value="NZ_FTNY01000001.1"/>
</dbReference>
<dbReference type="Pfam" id="PF07669">
    <property type="entry name" value="Eco57I"/>
    <property type="match status" value="1"/>
</dbReference>
<keyword evidence="2" id="KW-0489">Methyltransferase</keyword>
<accession>A0A1N7I0E0</accession>
<dbReference type="InterPro" id="IPR002052">
    <property type="entry name" value="DNA_methylase_N6_adenine_CS"/>
</dbReference>
<evidence type="ECO:0000256" key="5">
    <source>
        <dbReference type="ARBA" id="ARBA00047942"/>
    </source>
</evidence>
<dbReference type="PANTHER" id="PTHR33841">
    <property type="entry name" value="DNA METHYLTRANSFERASE YEEA-RELATED"/>
    <property type="match status" value="1"/>
</dbReference>
<dbReference type="PROSITE" id="PS00092">
    <property type="entry name" value="N6_MTASE"/>
    <property type="match status" value="1"/>
</dbReference>
<keyword evidence="8" id="KW-1185">Reference proteome</keyword>
<evidence type="ECO:0000256" key="4">
    <source>
        <dbReference type="ARBA" id="ARBA00022691"/>
    </source>
</evidence>
<dbReference type="GO" id="GO:0009007">
    <property type="term" value="F:site-specific DNA-methyltransferase (adenine-specific) activity"/>
    <property type="evidence" value="ECO:0007669"/>
    <property type="project" value="UniProtKB-EC"/>
</dbReference>
<dbReference type="GO" id="GO:0003676">
    <property type="term" value="F:nucleic acid binding"/>
    <property type="evidence" value="ECO:0007669"/>
    <property type="project" value="InterPro"/>
</dbReference>
<dbReference type="PANTHER" id="PTHR33841:SF1">
    <property type="entry name" value="DNA METHYLTRANSFERASE A"/>
    <property type="match status" value="1"/>
</dbReference>
<dbReference type="SUPFAM" id="SSF53335">
    <property type="entry name" value="S-adenosyl-L-methionine-dependent methyltransferases"/>
    <property type="match status" value="1"/>
</dbReference>